<sequence>MWYRERSYWLLPLILLLIGVAVLFAENLLKVTEAPDENISRDWQLGKTSAKTEPFIHPESNGYMISYFSDGFLIENRYDHSWAHQSDNRYPIDHQEFSRVFNDGEEMFYSKANSLHQGGEGELFTRADKFSPTESHLFILKDEQLIQINRETLETKEVLKLDKGFNKVMVKENEGEVYTLIHRAENNEYKLEIYRLSEEGYMREEAAYTFSVTPGETIREIAYDVEDDKLGIVLATHLRQGSSKHHYYFALHELKDRELSLNKIQAEDPFGSGQLNEWSDLELSLTDKGATILFAAHGATQTTYNDGPAFNIYEMTINESQSEVTRISNTSERSQKPTRVDEDTVLWMDGTGDYKEIKVASSKYDFDDKAAGWSRDDLLKALGKTLAMSSYAPLTIFVTLMWYIGPFLYLFIIIIGFHKAIEDEKSWVLYGAFAIYIVSAGIWYDLLFTERLMNRLPVFLDFPGSSFALLVMFGLLSFFLMRAEAGKRDWGVVLKFTYFVTVHILLIAVFIGPYLL</sequence>
<protein>
    <submittedName>
        <fullName evidence="2">Uncharacterized protein</fullName>
    </submittedName>
</protein>
<organism evidence="2 3">
    <name type="scientific">Thalassobacillus devorans</name>
    <dbReference type="NCBI Taxonomy" id="279813"/>
    <lineage>
        <taxon>Bacteria</taxon>
        <taxon>Bacillati</taxon>
        <taxon>Bacillota</taxon>
        <taxon>Bacilli</taxon>
        <taxon>Bacillales</taxon>
        <taxon>Bacillaceae</taxon>
        <taxon>Thalassobacillus</taxon>
    </lineage>
</organism>
<name>A0ABQ1PGQ0_9BACI</name>
<feature type="transmembrane region" description="Helical" evidence="1">
    <location>
        <begin position="493"/>
        <end position="515"/>
    </location>
</feature>
<evidence type="ECO:0000256" key="1">
    <source>
        <dbReference type="SAM" id="Phobius"/>
    </source>
</evidence>
<evidence type="ECO:0000313" key="3">
    <source>
        <dbReference type="Proteomes" id="UP000619534"/>
    </source>
</evidence>
<feature type="transmembrane region" description="Helical" evidence="1">
    <location>
        <begin position="391"/>
        <end position="415"/>
    </location>
</feature>
<comment type="caution">
    <text evidence="2">The sequence shown here is derived from an EMBL/GenBank/DDBJ whole genome shotgun (WGS) entry which is preliminary data.</text>
</comment>
<proteinExistence type="predicted"/>
<feature type="transmembrane region" description="Helical" evidence="1">
    <location>
        <begin position="427"/>
        <end position="444"/>
    </location>
</feature>
<accession>A0ABQ1PGQ0</accession>
<gene>
    <name evidence="2" type="ORF">GCM10007216_29630</name>
</gene>
<keyword evidence="3" id="KW-1185">Reference proteome</keyword>
<feature type="transmembrane region" description="Helical" evidence="1">
    <location>
        <begin position="464"/>
        <end position="481"/>
    </location>
</feature>
<reference evidence="3" key="1">
    <citation type="journal article" date="2019" name="Int. J. Syst. Evol. Microbiol.">
        <title>The Global Catalogue of Microorganisms (GCM) 10K type strain sequencing project: providing services to taxonomists for standard genome sequencing and annotation.</title>
        <authorList>
            <consortium name="The Broad Institute Genomics Platform"/>
            <consortium name="The Broad Institute Genome Sequencing Center for Infectious Disease"/>
            <person name="Wu L."/>
            <person name="Ma J."/>
        </authorList>
    </citation>
    <scope>NUCLEOTIDE SEQUENCE [LARGE SCALE GENOMIC DNA]</scope>
    <source>
        <strain evidence="3">CCM 7282</strain>
    </source>
</reference>
<keyword evidence="1" id="KW-0812">Transmembrane</keyword>
<dbReference type="RefSeq" id="WP_062442831.1">
    <property type="nucleotide sequence ID" value="NZ_BMCJ01000005.1"/>
</dbReference>
<dbReference type="EMBL" id="BMCJ01000005">
    <property type="protein sequence ID" value="GGC96905.1"/>
    <property type="molecule type" value="Genomic_DNA"/>
</dbReference>
<evidence type="ECO:0000313" key="2">
    <source>
        <dbReference type="EMBL" id="GGC96905.1"/>
    </source>
</evidence>
<keyword evidence="1" id="KW-1133">Transmembrane helix</keyword>
<keyword evidence="1" id="KW-0472">Membrane</keyword>
<dbReference type="Proteomes" id="UP000619534">
    <property type="component" value="Unassembled WGS sequence"/>
</dbReference>